<dbReference type="RefSeq" id="WP_165765024.1">
    <property type="nucleotide sequence ID" value="NZ_FYEX01000001.1"/>
</dbReference>
<dbReference type="EMBL" id="FYEX01000001">
    <property type="protein sequence ID" value="SNC59449.1"/>
    <property type="molecule type" value="Genomic_DNA"/>
</dbReference>
<keyword evidence="2" id="KW-1185">Reference proteome</keyword>
<accession>A0A212T0A5</accession>
<name>A0A212T0A5_9BURK</name>
<organism evidence="1 2">
    <name type="scientific">Polynucleobacter victoriensis</name>
    <dbReference type="NCBI Taxonomy" id="2049319"/>
    <lineage>
        <taxon>Bacteria</taxon>
        <taxon>Pseudomonadati</taxon>
        <taxon>Pseudomonadota</taxon>
        <taxon>Betaproteobacteria</taxon>
        <taxon>Burkholderiales</taxon>
        <taxon>Burkholderiaceae</taxon>
        <taxon>Polynucleobacter</taxon>
    </lineage>
</organism>
<reference evidence="1 2" key="1">
    <citation type="submission" date="2017-06" db="EMBL/GenBank/DDBJ databases">
        <authorList>
            <person name="Kim H.J."/>
            <person name="Triplett B.A."/>
        </authorList>
    </citation>
    <scope>NUCLEOTIDE SEQUENCE [LARGE SCALE GENOMIC DNA]</scope>
    <source>
        <strain evidence="1 2">MWH-VicM1</strain>
    </source>
</reference>
<dbReference type="Proteomes" id="UP000197215">
    <property type="component" value="Unassembled WGS sequence"/>
</dbReference>
<sequence length="56" mass="6456">MRYGFNHLSDDEFLVLCKELNKNKGLLLIGAIRELPPKLAAFAEWRKGLTYMPVYA</sequence>
<evidence type="ECO:0000313" key="2">
    <source>
        <dbReference type="Proteomes" id="UP000197215"/>
    </source>
</evidence>
<gene>
    <name evidence="1" type="ORF">SAMN06295916_0067</name>
</gene>
<evidence type="ECO:0000313" key="1">
    <source>
        <dbReference type="EMBL" id="SNC59449.1"/>
    </source>
</evidence>
<proteinExistence type="predicted"/>
<protein>
    <submittedName>
        <fullName evidence="1">Uncharacterized protein</fullName>
    </submittedName>
</protein>
<dbReference type="AlphaFoldDB" id="A0A212T0A5"/>